<proteinExistence type="predicted"/>
<reference evidence="1 2" key="1">
    <citation type="submission" date="2021-10" db="EMBL/GenBank/DDBJ databases">
        <authorList>
            <person name="Koch H."/>
        </authorList>
    </citation>
    <scope>NUCLEOTIDE SEQUENCE [LARGE SCALE GENOMIC DNA]</scope>
    <source>
        <strain evidence="1">6680</strain>
    </source>
</reference>
<protein>
    <submittedName>
        <fullName evidence="1">Uncharacterized protein</fullName>
    </submittedName>
</protein>
<dbReference type="EMBL" id="OU912926">
    <property type="protein sequence ID" value="CAG9933411.1"/>
    <property type="molecule type" value="Genomic_DNA"/>
</dbReference>
<organism evidence="1 2">
    <name type="scientific">Candidatus Nitrotoga arctica</name>
    <dbReference type="NCBI Taxonomy" id="453162"/>
    <lineage>
        <taxon>Bacteria</taxon>
        <taxon>Pseudomonadati</taxon>
        <taxon>Pseudomonadota</taxon>
        <taxon>Betaproteobacteria</taxon>
        <taxon>Nitrosomonadales</taxon>
        <taxon>Gallionellaceae</taxon>
        <taxon>Candidatus Nitrotoga</taxon>
    </lineage>
</organism>
<sequence length="53" mass="5958">MAIYILVRNGANCAIENCYFPLEEKTKYILDIGAQLMTSFEDASHCVINDSDL</sequence>
<evidence type="ECO:0000313" key="1">
    <source>
        <dbReference type="EMBL" id="CAG9933411.1"/>
    </source>
</evidence>
<gene>
    <name evidence="1" type="ORF">NTG6680_2162</name>
</gene>
<name>A0ABN8AKW3_9PROT</name>
<accession>A0ABN8AKW3</accession>
<keyword evidence="2" id="KW-1185">Reference proteome</keyword>
<evidence type="ECO:0000313" key="2">
    <source>
        <dbReference type="Proteomes" id="UP000839052"/>
    </source>
</evidence>
<dbReference type="Proteomes" id="UP000839052">
    <property type="component" value="Chromosome"/>
</dbReference>